<sequence>MIKQIKRLFILGLLSSLAGCVQYSLVPAGSAVSAKGITVTPPMDWNKSPANLGKKVEIWTRDGVSLDQLIFIGGISDGETLFKSWNKALPMPAFNAGMLPNDVEDLVKTSLKNLAGGEIQIDTSNLKPTEFGGTFGFEFELDYFEKSGLKKRGNAFAVIKDEQLYVILFTAADLHYFGEHLPEVRKLFESAVI</sequence>
<reference evidence="2 3" key="1">
    <citation type="submission" date="2023-04" db="EMBL/GenBank/DDBJ databases">
        <title>Marinobulbifer ophiurae gen. nov., sp. Nov., isolate from tissue of brittle star Ophioplocus japonicus.</title>
        <authorList>
            <person name="Kawano K."/>
            <person name="Sawayama S."/>
            <person name="Nakagawa S."/>
        </authorList>
    </citation>
    <scope>NUCLEOTIDE SEQUENCE [LARGE SCALE GENOMIC DNA]</scope>
    <source>
        <strain evidence="2 3">NKW57</strain>
    </source>
</reference>
<dbReference type="EMBL" id="BSYJ01000001">
    <property type="protein sequence ID" value="GMG85975.1"/>
    <property type="molecule type" value="Genomic_DNA"/>
</dbReference>
<feature type="chain" id="PRO_5046339298" description="PsbP C-terminal domain-containing protein" evidence="1">
    <location>
        <begin position="24"/>
        <end position="193"/>
    </location>
</feature>
<protein>
    <recommendedName>
        <fullName evidence="4">PsbP C-terminal domain-containing protein</fullName>
    </recommendedName>
</protein>
<evidence type="ECO:0000313" key="3">
    <source>
        <dbReference type="Proteomes" id="UP001224392"/>
    </source>
</evidence>
<comment type="caution">
    <text evidence="2">The sequence shown here is derived from an EMBL/GenBank/DDBJ whole genome shotgun (WGS) entry which is preliminary data.</text>
</comment>
<evidence type="ECO:0008006" key="4">
    <source>
        <dbReference type="Google" id="ProtNLM"/>
    </source>
</evidence>
<organism evidence="2 3">
    <name type="scientific">Biformimicrobium ophioploci</name>
    <dbReference type="NCBI Taxonomy" id="3036711"/>
    <lineage>
        <taxon>Bacteria</taxon>
        <taxon>Pseudomonadati</taxon>
        <taxon>Pseudomonadota</taxon>
        <taxon>Gammaproteobacteria</taxon>
        <taxon>Cellvibrionales</taxon>
        <taxon>Microbulbiferaceae</taxon>
        <taxon>Biformimicrobium</taxon>
    </lineage>
</organism>
<dbReference type="PROSITE" id="PS51257">
    <property type="entry name" value="PROKAR_LIPOPROTEIN"/>
    <property type="match status" value="1"/>
</dbReference>
<dbReference type="RefSeq" id="WP_285762494.1">
    <property type="nucleotide sequence ID" value="NZ_BSYJ01000001.1"/>
</dbReference>
<accession>A0ABQ6LV64</accession>
<name>A0ABQ6LV64_9GAMM</name>
<evidence type="ECO:0000256" key="1">
    <source>
        <dbReference type="SAM" id="SignalP"/>
    </source>
</evidence>
<feature type="signal peptide" evidence="1">
    <location>
        <begin position="1"/>
        <end position="23"/>
    </location>
</feature>
<dbReference type="Proteomes" id="UP001224392">
    <property type="component" value="Unassembled WGS sequence"/>
</dbReference>
<keyword evidence="1" id="KW-0732">Signal</keyword>
<evidence type="ECO:0000313" key="2">
    <source>
        <dbReference type="EMBL" id="GMG85975.1"/>
    </source>
</evidence>
<keyword evidence="3" id="KW-1185">Reference proteome</keyword>
<proteinExistence type="predicted"/>
<gene>
    <name evidence="2" type="ORF">MNKW57_02960</name>
</gene>